<reference evidence="3 4" key="1">
    <citation type="submission" date="2016-07" db="EMBL/GenBank/DDBJ databases">
        <title>Pervasive Adenine N6-methylation of Active Genes in Fungi.</title>
        <authorList>
            <consortium name="DOE Joint Genome Institute"/>
            <person name="Mondo S.J."/>
            <person name="Dannebaum R.O."/>
            <person name="Kuo R.C."/>
            <person name="Labutti K."/>
            <person name="Haridas S."/>
            <person name="Kuo A."/>
            <person name="Salamov A."/>
            <person name="Ahrendt S.R."/>
            <person name="Lipzen A."/>
            <person name="Sullivan W."/>
            <person name="Andreopoulos W.B."/>
            <person name="Clum A."/>
            <person name="Lindquist E."/>
            <person name="Daum C."/>
            <person name="Ramamoorthy G.K."/>
            <person name="Gryganskyi A."/>
            <person name="Culley D."/>
            <person name="Magnuson J.K."/>
            <person name="James T.Y."/>
            <person name="O'Malley M.A."/>
            <person name="Stajich J.E."/>
            <person name="Spatafora J.W."/>
            <person name="Visel A."/>
            <person name="Grigoriev I.V."/>
        </authorList>
    </citation>
    <scope>NUCLEOTIDE SEQUENCE [LARGE SCALE GENOMIC DNA]</scope>
    <source>
        <strain evidence="3 4">12-1054</strain>
    </source>
</reference>
<name>A0A1Y2FFL8_PROLT</name>
<evidence type="ECO:0000259" key="2">
    <source>
        <dbReference type="Pfam" id="PF11790"/>
    </source>
</evidence>
<dbReference type="Gene3D" id="3.20.20.80">
    <property type="entry name" value="Glycosidases"/>
    <property type="match status" value="1"/>
</dbReference>
<proteinExistence type="predicted"/>
<keyword evidence="4" id="KW-1185">Reference proteome</keyword>
<dbReference type="PANTHER" id="PTHR34154">
    <property type="entry name" value="ALKALI-SENSITIVE LINKAGE PROTEIN 1"/>
    <property type="match status" value="1"/>
</dbReference>
<dbReference type="GO" id="GO:0009277">
    <property type="term" value="C:fungal-type cell wall"/>
    <property type="evidence" value="ECO:0007669"/>
    <property type="project" value="TreeGrafter"/>
</dbReference>
<feature type="chain" id="PRO_5012417917" description="Asl1-like glycosyl hydrolase catalytic domain-containing protein" evidence="1">
    <location>
        <begin position="19"/>
        <end position="275"/>
    </location>
</feature>
<dbReference type="SUPFAM" id="SSF51445">
    <property type="entry name" value="(Trans)glycosidases"/>
    <property type="match status" value="1"/>
</dbReference>
<feature type="domain" description="Asl1-like glycosyl hydrolase catalytic" evidence="2">
    <location>
        <begin position="33"/>
        <end position="273"/>
    </location>
</feature>
<dbReference type="Pfam" id="PF11790">
    <property type="entry name" value="Glyco_hydro_cc"/>
    <property type="match status" value="1"/>
</dbReference>
<dbReference type="STRING" id="56484.A0A1Y2FFL8"/>
<dbReference type="OrthoDB" id="43654at2759"/>
<dbReference type="GeneID" id="63783588"/>
<dbReference type="RefSeq" id="XP_040725582.1">
    <property type="nucleotide sequence ID" value="XM_040866989.1"/>
</dbReference>
<dbReference type="Proteomes" id="UP000193685">
    <property type="component" value="Unassembled WGS sequence"/>
</dbReference>
<dbReference type="PANTHER" id="PTHR34154:SF3">
    <property type="entry name" value="ALKALI-SENSITIVE LINKAGE PROTEIN 1"/>
    <property type="match status" value="1"/>
</dbReference>
<accession>A0A1Y2FFL8</accession>
<dbReference type="AlphaFoldDB" id="A0A1Y2FFL8"/>
<dbReference type="EMBL" id="MCFI01000009">
    <property type="protein sequence ID" value="ORY82711.1"/>
    <property type="molecule type" value="Genomic_DNA"/>
</dbReference>
<dbReference type="OMA" id="WLNEFAC"/>
<dbReference type="InterPro" id="IPR053183">
    <property type="entry name" value="ASL1"/>
</dbReference>
<sequence>MQISGNLLLSYLITTGFSVVAAPAIGTSGGRRGLGWDPSSPASSALKYIGNKVGWYFNWSPEPSAGMPGNWEFYANQWGSGDIQNLANRLQGRPKLIGFNEPDSATQAHLSPGAAILLYKQYLTGLKGQGKISQLGTPAITNSMQPGEGLSWLSQFMAGCGDCGLDFAVVHWYSTDFEDFKRHVTTAHEITGLPVNVAEFAYTSWQSSNEPSEAVVQDFMNKAVAWLEAQSFVSAYAWFGSMYVSEAKYPSLGAANSLITQDLNSLTSLGYSYAG</sequence>
<dbReference type="GO" id="GO:0071966">
    <property type="term" value="P:fungal-type cell wall polysaccharide metabolic process"/>
    <property type="evidence" value="ECO:0007669"/>
    <property type="project" value="TreeGrafter"/>
</dbReference>
<evidence type="ECO:0000313" key="3">
    <source>
        <dbReference type="EMBL" id="ORY82711.1"/>
    </source>
</evidence>
<gene>
    <name evidence="3" type="ORF">BCR37DRAFT_320876</name>
</gene>
<evidence type="ECO:0000313" key="4">
    <source>
        <dbReference type="Proteomes" id="UP000193685"/>
    </source>
</evidence>
<dbReference type="InterPro" id="IPR024655">
    <property type="entry name" value="Asl1_glyco_hydro_catalytic"/>
</dbReference>
<evidence type="ECO:0000256" key="1">
    <source>
        <dbReference type="SAM" id="SignalP"/>
    </source>
</evidence>
<protein>
    <recommendedName>
        <fullName evidence="2">Asl1-like glycosyl hydrolase catalytic domain-containing protein</fullName>
    </recommendedName>
</protein>
<keyword evidence="1" id="KW-0732">Signal</keyword>
<comment type="caution">
    <text evidence="3">The sequence shown here is derived from an EMBL/GenBank/DDBJ whole genome shotgun (WGS) entry which is preliminary data.</text>
</comment>
<dbReference type="InterPro" id="IPR017853">
    <property type="entry name" value="GH"/>
</dbReference>
<organism evidence="3 4">
    <name type="scientific">Protomyces lactucae-debilis</name>
    <dbReference type="NCBI Taxonomy" id="2754530"/>
    <lineage>
        <taxon>Eukaryota</taxon>
        <taxon>Fungi</taxon>
        <taxon>Dikarya</taxon>
        <taxon>Ascomycota</taxon>
        <taxon>Taphrinomycotina</taxon>
        <taxon>Taphrinomycetes</taxon>
        <taxon>Taphrinales</taxon>
        <taxon>Protomycetaceae</taxon>
        <taxon>Protomyces</taxon>
    </lineage>
</organism>
<feature type="signal peptide" evidence="1">
    <location>
        <begin position="1"/>
        <end position="18"/>
    </location>
</feature>